<dbReference type="GeneID" id="20089578"/>
<organism evidence="1">
    <name type="scientific">Aphanomyces invadans</name>
    <dbReference type="NCBI Taxonomy" id="157072"/>
    <lineage>
        <taxon>Eukaryota</taxon>
        <taxon>Sar</taxon>
        <taxon>Stramenopiles</taxon>
        <taxon>Oomycota</taxon>
        <taxon>Saprolegniomycetes</taxon>
        <taxon>Saprolegniales</taxon>
        <taxon>Verrucalvaceae</taxon>
        <taxon>Aphanomyces</taxon>
    </lineage>
</organism>
<dbReference type="EMBL" id="KI913991">
    <property type="protein sequence ID" value="ETV93478.1"/>
    <property type="molecule type" value="Genomic_DNA"/>
</dbReference>
<evidence type="ECO:0000313" key="1">
    <source>
        <dbReference type="EMBL" id="ETV93478.1"/>
    </source>
</evidence>
<gene>
    <name evidence="1" type="ORF">H310_12528</name>
</gene>
<sequence length="147" mass="16132">MAVKGGFTRCGFYLPPPDPLCFRRCLAPFRVSRMRFRPLAAIPLCGSVSSGLHWTSKYSRTVDPTEKSPPIIMDGTAMTPSARMAFYLKLLVPPVLNSSSLGLPGGLVPYNVAEDVQTMIRQAKADVTATSWLTTFVAKINKDDTYD</sequence>
<reference evidence="1" key="1">
    <citation type="submission" date="2013-12" db="EMBL/GenBank/DDBJ databases">
        <title>The Genome Sequence of Aphanomyces invadans NJM9701.</title>
        <authorList>
            <consortium name="The Broad Institute Genomics Platform"/>
            <person name="Russ C."/>
            <person name="Tyler B."/>
            <person name="van West P."/>
            <person name="Dieguez-Uribeondo J."/>
            <person name="Young S.K."/>
            <person name="Zeng Q."/>
            <person name="Gargeya S."/>
            <person name="Fitzgerald M."/>
            <person name="Abouelleil A."/>
            <person name="Alvarado L."/>
            <person name="Chapman S.B."/>
            <person name="Gainer-Dewar J."/>
            <person name="Goldberg J."/>
            <person name="Griggs A."/>
            <person name="Gujja S."/>
            <person name="Hansen M."/>
            <person name="Howarth C."/>
            <person name="Imamovic A."/>
            <person name="Ireland A."/>
            <person name="Larimer J."/>
            <person name="McCowan C."/>
            <person name="Murphy C."/>
            <person name="Pearson M."/>
            <person name="Poon T.W."/>
            <person name="Priest M."/>
            <person name="Roberts A."/>
            <person name="Saif S."/>
            <person name="Shea T."/>
            <person name="Sykes S."/>
            <person name="Wortman J."/>
            <person name="Nusbaum C."/>
            <person name="Birren B."/>
        </authorList>
    </citation>
    <scope>NUCLEOTIDE SEQUENCE [LARGE SCALE GENOMIC DNA]</scope>
    <source>
        <strain evidence="1">NJM9701</strain>
    </source>
</reference>
<dbReference type="VEuPathDB" id="FungiDB:H310_12528"/>
<dbReference type="RefSeq" id="XP_008877820.1">
    <property type="nucleotide sequence ID" value="XM_008879598.1"/>
</dbReference>
<proteinExistence type="predicted"/>
<dbReference type="OrthoDB" id="10471284at2759"/>
<name>A0A024THF0_9STRA</name>
<protein>
    <submittedName>
        <fullName evidence="1">Uncharacterized protein</fullName>
    </submittedName>
</protein>
<accession>A0A024THF0</accession>
<dbReference type="AlphaFoldDB" id="A0A024THF0"/>